<sequence>MEPEPTDRLADPLEAPWKIPVAASSEAVALIRAFCPIAIVTSPLPNVNWLIPVAKEEASAVIRLPAAITMLLLPVESSP</sequence>
<gene>
    <name evidence="1" type="ORF">GCM10007094_39150</name>
</gene>
<name>A0ABQ3ETB3_9HYPH</name>
<comment type="caution">
    <text evidence="1">The sequence shown here is derived from an EMBL/GenBank/DDBJ whole genome shotgun (WGS) entry which is preliminary data.</text>
</comment>
<organism evidence="1 2">
    <name type="scientific">Pseudovibrio japonicus</name>
    <dbReference type="NCBI Taxonomy" id="366534"/>
    <lineage>
        <taxon>Bacteria</taxon>
        <taxon>Pseudomonadati</taxon>
        <taxon>Pseudomonadota</taxon>
        <taxon>Alphaproteobacteria</taxon>
        <taxon>Hyphomicrobiales</taxon>
        <taxon>Stappiaceae</taxon>
        <taxon>Pseudovibrio</taxon>
    </lineage>
</organism>
<dbReference type="EMBL" id="BMXE01000009">
    <property type="protein sequence ID" value="GHB46014.1"/>
    <property type="molecule type" value="Genomic_DNA"/>
</dbReference>
<dbReference type="Proteomes" id="UP000637980">
    <property type="component" value="Unassembled WGS sequence"/>
</dbReference>
<accession>A0ABQ3ETB3</accession>
<keyword evidence="2" id="KW-1185">Reference proteome</keyword>
<reference evidence="2" key="1">
    <citation type="journal article" date="2019" name="Int. J. Syst. Evol. Microbiol.">
        <title>The Global Catalogue of Microorganisms (GCM) 10K type strain sequencing project: providing services to taxonomists for standard genome sequencing and annotation.</title>
        <authorList>
            <consortium name="The Broad Institute Genomics Platform"/>
            <consortium name="The Broad Institute Genome Sequencing Center for Infectious Disease"/>
            <person name="Wu L."/>
            <person name="Ma J."/>
        </authorList>
    </citation>
    <scope>NUCLEOTIDE SEQUENCE [LARGE SCALE GENOMIC DNA]</scope>
    <source>
        <strain evidence="2">KCTC 12861</strain>
    </source>
</reference>
<evidence type="ECO:0000313" key="2">
    <source>
        <dbReference type="Proteomes" id="UP000637980"/>
    </source>
</evidence>
<proteinExistence type="predicted"/>
<protein>
    <submittedName>
        <fullName evidence="1">Uncharacterized protein</fullName>
    </submittedName>
</protein>
<evidence type="ECO:0000313" key="1">
    <source>
        <dbReference type="EMBL" id="GHB46014.1"/>
    </source>
</evidence>